<dbReference type="Pfam" id="PF06381">
    <property type="entry name" value="Phage_portal_3"/>
    <property type="match status" value="1"/>
</dbReference>
<reference evidence="2 3" key="1">
    <citation type="submission" date="2016-09" db="EMBL/GenBank/DDBJ databases">
        <authorList>
            <person name="Capua I."/>
            <person name="De Benedictis P."/>
            <person name="Joannis T."/>
            <person name="Lombin L.H."/>
            <person name="Cattoli G."/>
        </authorList>
    </citation>
    <scope>NUCLEOTIDE SEQUENCE [LARGE SCALE GENOMIC DNA]</scope>
    <source>
        <strain evidence="2 3">ANC 4671</strain>
    </source>
</reference>
<organism evidence="2 3">
    <name type="scientific">Acinetobacter qingfengensis</name>
    <dbReference type="NCBI Taxonomy" id="1262585"/>
    <lineage>
        <taxon>Bacteria</taxon>
        <taxon>Pseudomonadati</taxon>
        <taxon>Pseudomonadota</taxon>
        <taxon>Gammaproteobacteria</taxon>
        <taxon>Moraxellales</taxon>
        <taxon>Moraxellaceae</taxon>
        <taxon>Acinetobacter</taxon>
    </lineage>
</organism>
<evidence type="ECO:0000313" key="2">
    <source>
        <dbReference type="EMBL" id="OEY95812.1"/>
    </source>
</evidence>
<sequence length="107" mass="11883">MNEEPQSILQEIYEDLLDHAAVKKGTASLVHESKIDVIRTPNLVDKIKEDMKAVAERFLSVGLLKSLNGMLVLDKDEEYDSKTYNFAGLPDLMSEFSIQTAGAAEIP</sequence>
<name>A0A1E7R959_9GAMM</name>
<feature type="domain" description="Anti-CBASS protein Acb1-like N-terminal" evidence="1">
    <location>
        <begin position="6"/>
        <end position="107"/>
    </location>
</feature>
<keyword evidence="3" id="KW-1185">Reference proteome</keyword>
<evidence type="ECO:0000313" key="3">
    <source>
        <dbReference type="Proteomes" id="UP000185895"/>
    </source>
</evidence>
<comment type="caution">
    <text evidence="2">The sequence shown here is derived from an EMBL/GenBank/DDBJ whole genome shotgun (WGS) entry which is preliminary data.</text>
</comment>
<evidence type="ECO:0000259" key="1">
    <source>
        <dbReference type="Pfam" id="PF06381"/>
    </source>
</evidence>
<dbReference type="EMBL" id="MKKK01000023">
    <property type="protein sequence ID" value="OEY95812.1"/>
    <property type="molecule type" value="Genomic_DNA"/>
</dbReference>
<dbReference type="InterPro" id="IPR024459">
    <property type="entry name" value="Acb1-like_N"/>
</dbReference>
<gene>
    <name evidence="2" type="ORF">BJI46_02510</name>
</gene>
<protein>
    <recommendedName>
        <fullName evidence="1">Anti-CBASS protein Acb1-like N-terminal domain-containing protein</fullName>
    </recommendedName>
</protein>
<dbReference type="AlphaFoldDB" id="A0A1E7R959"/>
<proteinExistence type="predicted"/>
<dbReference type="STRING" id="1262585.BJI46_02510"/>
<dbReference type="Proteomes" id="UP000185895">
    <property type="component" value="Unassembled WGS sequence"/>
</dbReference>
<accession>A0A1E7R959</accession>